<comment type="similarity">
    <text evidence="2">Belongs to the glycosyltransferase 28 family.</text>
</comment>
<dbReference type="InterPro" id="IPR007235">
    <property type="entry name" value="Glyco_trans_28_C"/>
</dbReference>
<dbReference type="RefSeq" id="WP_203114819.1">
    <property type="nucleotide sequence ID" value="NZ_JAURUO010000003.1"/>
</dbReference>
<keyword evidence="3 7" id="KW-0328">Glycosyltransferase</keyword>
<evidence type="ECO:0000256" key="4">
    <source>
        <dbReference type="ARBA" id="ARBA00022679"/>
    </source>
</evidence>
<protein>
    <submittedName>
        <fullName evidence="7">Processive 1,2-diacylglycerol beta-glucosyltransferase</fullName>
        <ecNumber evidence="7">2.4.1.315</ecNumber>
    </submittedName>
</protein>
<accession>A0ABT9LU28</accession>
<organism evidence="7 8">
    <name type="scientific">Alicyclobacillus tolerans</name>
    <dbReference type="NCBI Taxonomy" id="90970"/>
    <lineage>
        <taxon>Bacteria</taxon>
        <taxon>Bacillati</taxon>
        <taxon>Bacillota</taxon>
        <taxon>Bacilli</taxon>
        <taxon>Bacillales</taxon>
        <taxon>Alicyclobacillaceae</taxon>
        <taxon>Alicyclobacillus</taxon>
    </lineage>
</organism>
<sequence length="398" mass="44275">MARLSRLLILSAAYGEGHQQAARAVEAAVTTLCPEADVQILDYLHDVHPRLDAMAKYFYLQSVKYAPTLYKWFYQSTSQLTPQSLIQRQLNSLGIETLAATLHNFRPNIVLATFPTPAGVVSMLKQQGRTNIPLTTLITDHAIHSQWIHPQTDLYFAPSNYVREGLMERGTSPDRVEVTGIPVREAFCRPWNKAELRRELELSEEKPILLLMGGAYGVLGDLGQVALQLAKYSNQLQLIVVAGKNERLYQQLCGMPELAEAGVKIFGFVRDVYRLMAASDLMLTKAGGLTVSESMALGLPLIIYRPIPGQEIQNCHYLTKAGTACLARNQQEIVDISLRLLIDNPEEIRKMRQRALAIRHVNAAEVIAQRLIALANGRIVYPTPKFATMSANSTGVVR</sequence>
<dbReference type="Pfam" id="PF06925">
    <property type="entry name" value="MGDG_synth"/>
    <property type="match status" value="1"/>
</dbReference>
<dbReference type="PANTHER" id="PTHR43025:SF3">
    <property type="entry name" value="MONOGALACTOSYLDIACYLGLYCEROL SYNTHASE 1, CHLOROPLASTIC"/>
    <property type="match status" value="1"/>
</dbReference>
<evidence type="ECO:0000256" key="1">
    <source>
        <dbReference type="ARBA" id="ARBA00004370"/>
    </source>
</evidence>
<keyword evidence="4 7" id="KW-0808">Transferase</keyword>
<evidence type="ECO:0000313" key="8">
    <source>
        <dbReference type="Proteomes" id="UP001229209"/>
    </source>
</evidence>
<dbReference type="GO" id="GO:0016757">
    <property type="term" value="F:glycosyltransferase activity"/>
    <property type="evidence" value="ECO:0007669"/>
    <property type="project" value="UniProtKB-KW"/>
</dbReference>
<evidence type="ECO:0000256" key="3">
    <source>
        <dbReference type="ARBA" id="ARBA00022676"/>
    </source>
</evidence>
<dbReference type="PANTHER" id="PTHR43025">
    <property type="entry name" value="MONOGALACTOSYLDIACYLGLYCEROL SYNTHASE"/>
    <property type="match status" value="1"/>
</dbReference>
<evidence type="ECO:0000259" key="6">
    <source>
        <dbReference type="Pfam" id="PF06925"/>
    </source>
</evidence>
<reference evidence="7 8" key="1">
    <citation type="submission" date="2023-07" db="EMBL/GenBank/DDBJ databases">
        <title>Genomic Encyclopedia of Type Strains, Phase IV (KMG-IV): sequencing the most valuable type-strain genomes for metagenomic binning, comparative biology and taxonomic classification.</title>
        <authorList>
            <person name="Goeker M."/>
        </authorList>
    </citation>
    <scope>NUCLEOTIDE SEQUENCE [LARGE SCALE GENOMIC DNA]</scope>
    <source>
        <strain evidence="7 8">DSM 25924</strain>
    </source>
</reference>
<dbReference type="SUPFAM" id="SSF53756">
    <property type="entry name" value="UDP-Glycosyltransferase/glycogen phosphorylase"/>
    <property type="match status" value="1"/>
</dbReference>
<comment type="caution">
    <text evidence="7">The sequence shown here is derived from an EMBL/GenBank/DDBJ whole genome shotgun (WGS) entry which is preliminary data.</text>
</comment>
<evidence type="ECO:0000259" key="5">
    <source>
        <dbReference type="Pfam" id="PF04101"/>
    </source>
</evidence>
<dbReference type="EMBL" id="JAURUO010000003">
    <property type="protein sequence ID" value="MDP9727769.1"/>
    <property type="molecule type" value="Genomic_DNA"/>
</dbReference>
<evidence type="ECO:0000256" key="2">
    <source>
        <dbReference type="ARBA" id="ARBA00006962"/>
    </source>
</evidence>
<dbReference type="Pfam" id="PF04101">
    <property type="entry name" value="Glyco_tran_28_C"/>
    <property type="match status" value="1"/>
</dbReference>
<proteinExistence type="inferred from homology"/>
<name>A0ABT9LU28_9BACL</name>
<dbReference type="EC" id="2.4.1.315" evidence="7"/>
<evidence type="ECO:0000313" key="7">
    <source>
        <dbReference type="EMBL" id="MDP9727769.1"/>
    </source>
</evidence>
<dbReference type="InterPro" id="IPR009695">
    <property type="entry name" value="Diacylglyc_glucosyltr_N"/>
</dbReference>
<feature type="domain" description="Diacylglycerol glucosyltransferase N-terminal" evidence="6">
    <location>
        <begin position="18"/>
        <end position="183"/>
    </location>
</feature>
<dbReference type="Proteomes" id="UP001229209">
    <property type="component" value="Unassembled WGS sequence"/>
</dbReference>
<comment type="subcellular location">
    <subcellularLocation>
        <location evidence="1">Membrane</location>
    </subcellularLocation>
</comment>
<dbReference type="InterPro" id="IPR050519">
    <property type="entry name" value="Glycosyltransf_28_UgtP"/>
</dbReference>
<feature type="domain" description="Glycosyl transferase family 28 C-terminal" evidence="5">
    <location>
        <begin position="227"/>
        <end position="353"/>
    </location>
</feature>
<dbReference type="Gene3D" id="3.40.50.2000">
    <property type="entry name" value="Glycogen Phosphorylase B"/>
    <property type="match status" value="1"/>
</dbReference>
<keyword evidence="8" id="KW-1185">Reference proteome</keyword>
<gene>
    <name evidence="7" type="ORF">J2S04_000699</name>
</gene>